<comment type="caution">
    <text evidence="4">The sequence shown here is derived from an EMBL/GenBank/DDBJ whole genome shotgun (WGS) entry which is preliminary data.</text>
</comment>
<dbReference type="InterPro" id="IPR013128">
    <property type="entry name" value="Peptidase_C1A"/>
</dbReference>
<dbReference type="GO" id="GO:0008234">
    <property type="term" value="F:cysteine-type peptidase activity"/>
    <property type="evidence" value="ECO:0007669"/>
    <property type="project" value="InterPro"/>
</dbReference>
<organism evidence="4 5">
    <name type="scientific">Anaeramoeba ignava</name>
    <name type="common">Anaerobic marine amoeba</name>
    <dbReference type="NCBI Taxonomy" id="1746090"/>
    <lineage>
        <taxon>Eukaryota</taxon>
        <taxon>Metamonada</taxon>
        <taxon>Anaeramoebidae</taxon>
        <taxon>Anaeramoeba</taxon>
    </lineage>
</organism>
<dbReference type="SUPFAM" id="SSF54001">
    <property type="entry name" value="Cysteine proteinases"/>
    <property type="match status" value="1"/>
</dbReference>
<name>A0A9Q0RAW1_ANAIG</name>
<keyword evidence="2" id="KW-0732">Signal</keyword>
<dbReference type="OrthoDB" id="190265at2759"/>
<evidence type="ECO:0000256" key="2">
    <source>
        <dbReference type="SAM" id="SignalP"/>
    </source>
</evidence>
<dbReference type="OMA" id="RGWARIV"/>
<feature type="signal peptide" evidence="2">
    <location>
        <begin position="1"/>
        <end position="15"/>
    </location>
</feature>
<dbReference type="Proteomes" id="UP001149090">
    <property type="component" value="Unassembled WGS sequence"/>
</dbReference>
<evidence type="ECO:0000313" key="4">
    <source>
        <dbReference type="EMBL" id="KAJ5072883.1"/>
    </source>
</evidence>
<dbReference type="Gene3D" id="3.90.70.10">
    <property type="entry name" value="Cysteine proteinases"/>
    <property type="match status" value="1"/>
</dbReference>
<dbReference type="AlphaFoldDB" id="A0A9Q0RAW1"/>
<evidence type="ECO:0000313" key="5">
    <source>
        <dbReference type="Proteomes" id="UP001149090"/>
    </source>
</evidence>
<proteinExistence type="inferred from homology"/>
<dbReference type="InterPro" id="IPR038765">
    <property type="entry name" value="Papain-like_cys_pep_sf"/>
</dbReference>
<dbReference type="Pfam" id="PF00112">
    <property type="entry name" value="Peptidase_C1"/>
    <property type="match status" value="1"/>
</dbReference>
<keyword evidence="5" id="KW-1185">Reference proteome</keyword>
<evidence type="ECO:0000256" key="1">
    <source>
        <dbReference type="ARBA" id="ARBA00008455"/>
    </source>
</evidence>
<dbReference type="GO" id="GO:0006508">
    <property type="term" value="P:proteolysis"/>
    <property type="evidence" value="ECO:0007669"/>
    <property type="project" value="InterPro"/>
</dbReference>
<feature type="domain" description="Peptidase C1A papain C-terminal" evidence="3">
    <location>
        <begin position="16"/>
        <end position="265"/>
    </location>
</feature>
<dbReference type="EMBL" id="JAPDFW010000079">
    <property type="protein sequence ID" value="KAJ5072883.1"/>
    <property type="molecule type" value="Genomic_DNA"/>
</dbReference>
<dbReference type="PANTHER" id="PTHR12411">
    <property type="entry name" value="CYSTEINE PROTEASE FAMILY C1-RELATED"/>
    <property type="match status" value="1"/>
</dbReference>
<reference evidence="4" key="1">
    <citation type="submission" date="2022-10" db="EMBL/GenBank/DDBJ databases">
        <title>Novel sulphate-reducing endosymbionts in the free-living metamonad Anaeramoeba.</title>
        <authorList>
            <person name="Jerlstrom-Hultqvist J."/>
            <person name="Cepicka I."/>
            <person name="Gallot-Lavallee L."/>
            <person name="Salas-Leiva D."/>
            <person name="Curtis B.A."/>
            <person name="Zahonova K."/>
            <person name="Pipaliya S."/>
            <person name="Dacks J."/>
            <person name="Roger A.J."/>
        </authorList>
    </citation>
    <scope>NUCLEOTIDE SEQUENCE</scope>
    <source>
        <strain evidence="4">BMAN</strain>
    </source>
</reference>
<evidence type="ECO:0000259" key="3">
    <source>
        <dbReference type="SMART" id="SM00645"/>
    </source>
</evidence>
<gene>
    <name evidence="4" type="ORF">M0811_09329</name>
</gene>
<feature type="chain" id="PRO_5040131690" description="Peptidase C1A papain C-terminal domain-containing protein" evidence="2">
    <location>
        <begin position="16"/>
        <end position="266"/>
    </location>
</feature>
<protein>
    <recommendedName>
        <fullName evidence="3">Peptidase C1A papain C-terminal domain-containing protein</fullName>
    </recommendedName>
</protein>
<dbReference type="SMART" id="SM00645">
    <property type="entry name" value="Pept_C1"/>
    <property type="match status" value="1"/>
</dbReference>
<accession>A0A9Q0RAW1</accession>
<dbReference type="PRINTS" id="PR00705">
    <property type="entry name" value="PAPAIN"/>
</dbReference>
<sequence>MKFFFFLFLFTITFSLPISFDWGDINGTSYLTSIRQQHLPQVCDKFSLINYLKKCGSCWAFSTTSALNDRLKIARKNQKPDIYLSPQFLLNCASDVGTCDGGWVISLLPWLQKNGIVEETCSPYEAIDKECTDLNICKQCWGTNQCVAISNPKKYYVSSYGSLSTVPDMMQEIFKNGPIICGIAVTPDLEAWTGGNAVFYDQSGVQSLDHWISLVGWGHNDTQNLDYWIIRNSWGTEWNPDFGGFFNLAKGVNNLGVENWCYYANP</sequence>
<comment type="similarity">
    <text evidence="1">Belongs to the peptidase C1 family.</text>
</comment>
<dbReference type="InterPro" id="IPR000668">
    <property type="entry name" value="Peptidase_C1A_C"/>
</dbReference>